<evidence type="ECO:0000313" key="6">
    <source>
        <dbReference type="EMBL" id="SDL61254.1"/>
    </source>
</evidence>
<dbReference type="PANTHER" id="PTHR33867:SF1">
    <property type="entry name" value="RIBOSOME MATURATION FACTOR RIMP"/>
    <property type="match status" value="1"/>
</dbReference>
<dbReference type="AlphaFoldDB" id="A0A1G9LH73"/>
<organism evidence="6 7">
    <name type="scientific">Halarsenatibacter silvermanii</name>
    <dbReference type="NCBI Taxonomy" id="321763"/>
    <lineage>
        <taxon>Bacteria</taxon>
        <taxon>Bacillati</taxon>
        <taxon>Bacillota</taxon>
        <taxon>Clostridia</taxon>
        <taxon>Halanaerobiales</taxon>
        <taxon>Halarsenatibacteraceae</taxon>
        <taxon>Halarsenatibacter</taxon>
    </lineage>
</organism>
<reference evidence="6 7" key="1">
    <citation type="submission" date="2016-10" db="EMBL/GenBank/DDBJ databases">
        <authorList>
            <person name="de Groot N.N."/>
        </authorList>
    </citation>
    <scope>NUCLEOTIDE SEQUENCE [LARGE SCALE GENOMIC DNA]</scope>
    <source>
        <strain evidence="6 7">SLAS-1</strain>
    </source>
</reference>
<evidence type="ECO:0000256" key="2">
    <source>
        <dbReference type="ARBA" id="ARBA00022517"/>
    </source>
</evidence>
<dbReference type="Pfam" id="PF02576">
    <property type="entry name" value="RimP_N"/>
    <property type="match status" value="1"/>
</dbReference>
<dbReference type="CDD" id="cd01734">
    <property type="entry name" value="YlxS_C"/>
    <property type="match status" value="1"/>
</dbReference>
<dbReference type="EMBL" id="FNGO01000006">
    <property type="protein sequence ID" value="SDL61254.1"/>
    <property type="molecule type" value="Genomic_DNA"/>
</dbReference>
<dbReference type="InterPro" id="IPR003728">
    <property type="entry name" value="Ribosome_maturation_RimP"/>
</dbReference>
<feature type="domain" description="Ribosome maturation factor RimP N-terminal" evidence="4">
    <location>
        <begin position="12"/>
        <end position="83"/>
    </location>
</feature>
<dbReference type="InterPro" id="IPR028989">
    <property type="entry name" value="RimP_N"/>
</dbReference>
<evidence type="ECO:0000259" key="4">
    <source>
        <dbReference type="Pfam" id="PF02576"/>
    </source>
</evidence>
<dbReference type="InterPro" id="IPR028998">
    <property type="entry name" value="RimP_C"/>
</dbReference>
<comment type="subcellular location">
    <subcellularLocation>
        <location evidence="3">Cytoplasm</location>
    </subcellularLocation>
</comment>
<dbReference type="RefSeq" id="WP_234985510.1">
    <property type="nucleotide sequence ID" value="NZ_FNGO01000006.1"/>
</dbReference>
<dbReference type="GO" id="GO:0006412">
    <property type="term" value="P:translation"/>
    <property type="evidence" value="ECO:0007669"/>
    <property type="project" value="TreeGrafter"/>
</dbReference>
<dbReference type="Gene3D" id="3.30.300.70">
    <property type="entry name" value="RimP-like superfamily, N-terminal"/>
    <property type="match status" value="1"/>
</dbReference>
<feature type="domain" description="Ribosome maturation factor RimP C-terminal" evidence="5">
    <location>
        <begin position="86"/>
        <end position="153"/>
    </location>
</feature>
<keyword evidence="2 3" id="KW-0690">Ribosome biogenesis</keyword>
<name>A0A1G9LH73_9FIRM</name>
<comment type="function">
    <text evidence="3">Required for maturation of 30S ribosomal subunits.</text>
</comment>
<dbReference type="InterPro" id="IPR035956">
    <property type="entry name" value="RimP_N_sf"/>
</dbReference>
<dbReference type="SUPFAM" id="SSF74942">
    <property type="entry name" value="YhbC-like, C-terminal domain"/>
    <property type="match status" value="1"/>
</dbReference>
<gene>
    <name evidence="3" type="primary">rimP</name>
    <name evidence="6" type="ORF">SAMN04488692_10660</name>
</gene>
<protein>
    <recommendedName>
        <fullName evidence="3">Ribosome maturation factor RimP</fullName>
    </recommendedName>
</protein>
<dbReference type="SUPFAM" id="SSF75420">
    <property type="entry name" value="YhbC-like, N-terminal domain"/>
    <property type="match status" value="1"/>
</dbReference>
<dbReference type="PANTHER" id="PTHR33867">
    <property type="entry name" value="RIBOSOME MATURATION FACTOR RIMP"/>
    <property type="match status" value="1"/>
</dbReference>
<accession>A0A1G9LH73</accession>
<evidence type="ECO:0000256" key="1">
    <source>
        <dbReference type="ARBA" id="ARBA00022490"/>
    </source>
</evidence>
<dbReference type="HAMAP" id="MF_01077">
    <property type="entry name" value="RimP"/>
    <property type="match status" value="1"/>
</dbReference>
<keyword evidence="1 3" id="KW-0963">Cytoplasm</keyword>
<dbReference type="InterPro" id="IPR036847">
    <property type="entry name" value="RimP_C_sf"/>
</dbReference>
<dbReference type="Gene3D" id="2.30.30.180">
    <property type="entry name" value="Ribosome maturation factor RimP, C-terminal domain"/>
    <property type="match status" value="1"/>
</dbReference>
<dbReference type="STRING" id="321763.SAMN04488692_10660"/>
<evidence type="ECO:0000256" key="3">
    <source>
        <dbReference type="HAMAP-Rule" id="MF_01077"/>
    </source>
</evidence>
<evidence type="ECO:0000259" key="5">
    <source>
        <dbReference type="Pfam" id="PF17384"/>
    </source>
</evidence>
<sequence length="156" mass="17815">MKTSERVAGRVETMLSGEDLELVAVDYVKEGSERVLRVFIENREGEVDLEDCERISRGLSDWLDEEDFISESYILEVSSPGLERPLRGREDFSRFAGENVFIRTYAPIEDKKEFTGILQGIDDDTVEVMLKENGKRVALPYSSIAKARLDVDFQLE</sequence>
<dbReference type="GO" id="GO:0000028">
    <property type="term" value="P:ribosomal small subunit assembly"/>
    <property type="evidence" value="ECO:0007669"/>
    <property type="project" value="TreeGrafter"/>
</dbReference>
<dbReference type="FunFam" id="3.30.300.70:FF:000001">
    <property type="entry name" value="Ribosome maturation factor RimP"/>
    <property type="match status" value="1"/>
</dbReference>
<keyword evidence="7" id="KW-1185">Reference proteome</keyword>
<comment type="similarity">
    <text evidence="3">Belongs to the RimP family.</text>
</comment>
<dbReference type="Pfam" id="PF17384">
    <property type="entry name" value="DUF150_C"/>
    <property type="match status" value="1"/>
</dbReference>
<proteinExistence type="inferred from homology"/>
<dbReference type="GO" id="GO:0005829">
    <property type="term" value="C:cytosol"/>
    <property type="evidence" value="ECO:0007669"/>
    <property type="project" value="TreeGrafter"/>
</dbReference>
<evidence type="ECO:0000313" key="7">
    <source>
        <dbReference type="Proteomes" id="UP000199476"/>
    </source>
</evidence>
<dbReference type="Proteomes" id="UP000199476">
    <property type="component" value="Unassembled WGS sequence"/>
</dbReference>